<keyword evidence="1" id="KW-0732">Signal</keyword>
<evidence type="ECO:0000313" key="2">
    <source>
        <dbReference type="EMBL" id="CAG9324021.1"/>
    </source>
</evidence>
<dbReference type="Proteomes" id="UP001162131">
    <property type="component" value="Unassembled WGS sequence"/>
</dbReference>
<dbReference type="EMBL" id="CAJZBQ010000035">
    <property type="protein sequence ID" value="CAG9324021.1"/>
    <property type="molecule type" value="Genomic_DNA"/>
</dbReference>
<accession>A0AAU9JEE1</accession>
<feature type="chain" id="PRO_5044020950" evidence="1">
    <location>
        <begin position="23"/>
        <end position="229"/>
    </location>
</feature>
<evidence type="ECO:0000256" key="1">
    <source>
        <dbReference type="SAM" id="SignalP"/>
    </source>
</evidence>
<evidence type="ECO:0000313" key="3">
    <source>
        <dbReference type="Proteomes" id="UP001162131"/>
    </source>
</evidence>
<reference evidence="2" key="1">
    <citation type="submission" date="2021-09" db="EMBL/GenBank/DDBJ databases">
        <authorList>
            <consortium name="AG Swart"/>
            <person name="Singh M."/>
            <person name="Singh A."/>
            <person name="Seah K."/>
            <person name="Emmerich C."/>
        </authorList>
    </citation>
    <scope>NUCLEOTIDE SEQUENCE</scope>
    <source>
        <strain evidence="2">ATCC30299</strain>
    </source>
</reference>
<name>A0AAU9JEE1_9CILI</name>
<sequence>MASLTKLKACFVIFCLSIGITAYSPIAKWVFTPNNLVDGKIKDLSSNNNEPFQTSWGSIAESEVTCKGLYRSRNSGAFDYGIVSAITSSTLEYGVSIWMNLQGGSDANPTPVGMIDSSGYFTYYVKIIYGDPTNYNFWRRGDKIGKTVPISPPGKWIFLVFYFVKSLSVWTWTIISPEFSTLILTHTIYPGNEIRIAYHIIGYYYEIQFFKKASINSPIVTLYDSSDAT</sequence>
<organism evidence="2 3">
    <name type="scientific">Blepharisma stoltei</name>
    <dbReference type="NCBI Taxonomy" id="1481888"/>
    <lineage>
        <taxon>Eukaryota</taxon>
        <taxon>Sar</taxon>
        <taxon>Alveolata</taxon>
        <taxon>Ciliophora</taxon>
        <taxon>Postciliodesmatophora</taxon>
        <taxon>Heterotrichea</taxon>
        <taxon>Heterotrichida</taxon>
        <taxon>Blepharismidae</taxon>
        <taxon>Blepharisma</taxon>
    </lineage>
</organism>
<proteinExistence type="predicted"/>
<gene>
    <name evidence="2" type="ORF">BSTOLATCC_MIC35043</name>
</gene>
<comment type="caution">
    <text evidence="2">The sequence shown here is derived from an EMBL/GenBank/DDBJ whole genome shotgun (WGS) entry which is preliminary data.</text>
</comment>
<feature type="signal peptide" evidence="1">
    <location>
        <begin position="1"/>
        <end position="22"/>
    </location>
</feature>
<dbReference type="AlphaFoldDB" id="A0AAU9JEE1"/>
<keyword evidence="3" id="KW-1185">Reference proteome</keyword>
<protein>
    <submittedName>
        <fullName evidence="2">Uncharacterized protein</fullName>
    </submittedName>
</protein>